<name>A0AAD4KMQ3_9EURO</name>
<evidence type="ECO:0000256" key="4">
    <source>
        <dbReference type="ARBA" id="ARBA00022519"/>
    </source>
</evidence>
<sequence length="336" mass="35403">MFTPVHTSLGALLLFSGSFGLLVHNGRVFGISSMLRSGLVRPDITDENVAVLAGLLSSPWLVWLFVPSLLPAYPDAVESWTSVVSTLGLGFLVGWGTKNGAGCTSGHMLCGISRLSARSLLATGIFFTTALLTATYAPVLTGSQIIPICREGPCYHISLPTIFELSVMTTSAVLAILANFAIGPQKLLLSRLPTSRSAFAYLAGVQFGLGLLFTGMADPAKVIRFFAFLTDLSAFDPSLALVLVFGVGPSLYWYLATEPGKANAEGKVDAPTLADSWSLPNRTLADVDWRFVAGAVAFGLGWGLSGVCPGPAIVRSVLQPAWGVVWMAGYAVGSRL</sequence>
<evidence type="ECO:0000256" key="3">
    <source>
        <dbReference type="ARBA" id="ARBA00022475"/>
    </source>
</evidence>
<comment type="subcellular location">
    <subcellularLocation>
        <location evidence="1">Cell inner membrane</location>
        <topology evidence="1">Multi-pass membrane protein</topology>
    </subcellularLocation>
</comment>
<keyword evidence="3" id="KW-1003">Cell membrane</keyword>
<keyword evidence="2" id="KW-0813">Transport</keyword>
<keyword evidence="10" id="KW-1185">Reference proteome</keyword>
<accession>A0AAD4KMQ3</accession>
<dbReference type="AlphaFoldDB" id="A0AAD4KMQ3"/>
<feature type="transmembrane region" description="Helical" evidence="8">
    <location>
        <begin position="117"/>
        <end position="137"/>
    </location>
</feature>
<comment type="caution">
    <text evidence="9">The sequence shown here is derived from an EMBL/GenBank/DDBJ whole genome shotgun (WGS) entry which is preliminary data.</text>
</comment>
<dbReference type="GeneID" id="70248769"/>
<organism evidence="9 10">
    <name type="scientific">Talaromyces proteolyticus</name>
    <dbReference type="NCBI Taxonomy" id="1131652"/>
    <lineage>
        <taxon>Eukaryota</taxon>
        <taxon>Fungi</taxon>
        <taxon>Dikarya</taxon>
        <taxon>Ascomycota</taxon>
        <taxon>Pezizomycotina</taxon>
        <taxon>Eurotiomycetes</taxon>
        <taxon>Eurotiomycetidae</taxon>
        <taxon>Eurotiales</taxon>
        <taxon>Trichocomaceae</taxon>
        <taxon>Talaromyces</taxon>
        <taxon>Talaromyces sect. Bacilispori</taxon>
    </lineage>
</organism>
<gene>
    <name evidence="9" type="ORF">BGW36DRAFT_399098</name>
</gene>
<evidence type="ECO:0000256" key="1">
    <source>
        <dbReference type="ARBA" id="ARBA00004429"/>
    </source>
</evidence>
<dbReference type="InterPro" id="IPR046513">
    <property type="entry name" value="DUF6691"/>
</dbReference>
<keyword evidence="4" id="KW-0997">Cell inner membrane</keyword>
<reference evidence="9" key="1">
    <citation type="submission" date="2021-12" db="EMBL/GenBank/DDBJ databases">
        <title>Convergent genome expansion in fungi linked to evolution of root-endophyte symbiosis.</title>
        <authorList>
            <consortium name="DOE Joint Genome Institute"/>
            <person name="Ke Y.-H."/>
            <person name="Bonito G."/>
            <person name="Liao H.-L."/>
            <person name="Looney B."/>
            <person name="Rojas-Flechas A."/>
            <person name="Nash J."/>
            <person name="Hameed K."/>
            <person name="Schadt C."/>
            <person name="Martin F."/>
            <person name="Crous P.W."/>
            <person name="Miettinen O."/>
            <person name="Magnuson J.K."/>
            <person name="Labbe J."/>
            <person name="Jacobson D."/>
            <person name="Doktycz M.J."/>
            <person name="Veneault-Fourrey C."/>
            <person name="Kuo A."/>
            <person name="Mondo S."/>
            <person name="Calhoun S."/>
            <person name="Riley R."/>
            <person name="Ohm R."/>
            <person name="LaButti K."/>
            <person name="Andreopoulos B."/>
            <person name="Pangilinan J."/>
            <person name="Nolan M."/>
            <person name="Tritt A."/>
            <person name="Clum A."/>
            <person name="Lipzen A."/>
            <person name="Daum C."/>
            <person name="Barry K."/>
            <person name="Grigoriev I.V."/>
            <person name="Vilgalys R."/>
        </authorList>
    </citation>
    <scope>NUCLEOTIDE SEQUENCE</scope>
    <source>
        <strain evidence="9">PMI_201</strain>
    </source>
</reference>
<protein>
    <submittedName>
        <fullName evidence="9">YeeE/YedE family integral membrane protein</fullName>
    </submittedName>
</protein>
<dbReference type="EMBL" id="JAJTJA010000009">
    <property type="protein sequence ID" value="KAH8693860.1"/>
    <property type="molecule type" value="Genomic_DNA"/>
</dbReference>
<dbReference type="InterPro" id="IPR007272">
    <property type="entry name" value="Sulf_transp_TsuA/YedE"/>
</dbReference>
<feature type="transmembrane region" description="Helical" evidence="8">
    <location>
        <begin position="198"/>
        <end position="217"/>
    </location>
</feature>
<keyword evidence="7 8" id="KW-0472">Membrane</keyword>
<evidence type="ECO:0000256" key="7">
    <source>
        <dbReference type="ARBA" id="ARBA00023136"/>
    </source>
</evidence>
<feature type="transmembrane region" description="Helical" evidence="8">
    <location>
        <begin position="49"/>
        <end position="73"/>
    </location>
</feature>
<keyword evidence="6 8" id="KW-1133">Transmembrane helix</keyword>
<dbReference type="PANTHER" id="PTHR30574:SF1">
    <property type="entry name" value="SULPHUR TRANSPORT DOMAIN-CONTAINING PROTEIN"/>
    <property type="match status" value="1"/>
</dbReference>
<dbReference type="Pfam" id="PF20398">
    <property type="entry name" value="DUF6691"/>
    <property type="match status" value="1"/>
</dbReference>
<evidence type="ECO:0000256" key="8">
    <source>
        <dbReference type="SAM" id="Phobius"/>
    </source>
</evidence>
<feature type="transmembrane region" description="Helical" evidence="8">
    <location>
        <begin position="6"/>
        <end position="28"/>
    </location>
</feature>
<dbReference type="GO" id="GO:0005886">
    <property type="term" value="C:plasma membrane"/>
    <property type="evidence" value="ECO:0007669"/>
    <property type="project" value="UniProtKB-SubCell"/>
</dbReference>
<dbReference type="PANTHER" id="PTHR30574">
    <property type="entry name" value="INNER MEMBRANE PROTEIN YEDE"/>
    <property type="match status" value="1"/>
</dbReference>
<feature type="transmembrane region" description="Helical" evidence="8">
    <location>
        <begin position="237"/>
        <end position="255"/>
    </location>
</feature>
<feature type="transmembrane region" description="Helical" evidence="8">
    <location>
        <begin position="79"/>
        <end position="96"/>
    </location>
</feature>
<keyword evidence="5 8" id="KW-0812">Transmembrane</keyword>
<evidence type="ECO:0000256" key="2">
    <source>
        <dbReference type="ARBA" id="ARBA00022448"/>
    </source>
</evidence>
<evidence type="ECO:0000313" key="9">
    <source>
        <dbReference type="EMBL" id="KAH8693860.1"/>
    </source>
</evidence>
<feature type="transmembrane region" description="Helical" evidence="8">
    <location>
        <begin position="157"/>
        <end position="177"/>
    </location>
</feature>
<proteinExistence type="predicted"/>
<evidence type="ECO:0000256" key="5">
    <source>
        <dbReference type="ARBA" id="ARBA00022692"/>
    </source>
</evidence>
<evidence type="ECO:0000313" key="10">
    <source>
        <dbReference type="Proteomes" id="UP001201262"/>
    </source>
</evidence>
<dbReference type="Proteomes" id="UP001201262">
    <property type="component" value="Unassembled WGS sequence"/>
</dbReference>
<dbReference type="RefSeq" id="XP_046069530.1">
    <property type="nucleotide sequence ID" value="XM_046218482.1"/>
</dbReference>
<evidence type="ECO:0000256" key="6">
    <source>
        <dbReference type="ARBA" id="ARBA00022989"/>
    </source>
</evidence>